<dbReference type="EMBL" id="LAZR01002857">
    <property type="protein sequence ID" value="KKN24774.1"/>
    <property type="molecule type" value="Genomic_DNA"/>
</dbReference>
<accession>A0A0F9P403</accession>
<feature type="non-terminal residue" evidence="2">
    <location>
        <position position="139"/>
    </location>
</feature>
<evidence type="ECO:0000313" key="2">
    <source>
        <dbReference type="EMBL" id="KKN24774.1"/>
    </source>
</evidence>
<feature type="compositionally biased region" description="Basic and acidic residues" evidence="1">
    <location>
        <begin position="118"/>
        <end position="139"/>
    </location>
</feature>
<evidence type="ECO:0000256" key="1">
    <source>
        <dbReference type="SAM" id="MobiDB-lite"/>
    </source>
</evidence>
<dbReference type="AlphaFoldDB" id="A0A0F9P403"/>
<organism evidence="2">
    <name type="scientific">marine sediment metagenome</name>
    <dbReference type="NCBI Taxonomy" id="412755"/>
    <lineage>
        <taxon>unclassified sequences</taxon>
        <taxon>metagenomes</taxon>
        <taxon>ecological metagenomes</taxon>
    </lineage>
</organism>
<comment type="caution">
    <text evidence="2">The sequence shown here is derived from an EMBL/GenBank/DDBJ whole genome shotgun (WGS) entry which is preliminary data.</text>
</comment>
<name>A0A0F9P403_9ZZZZ</name>
<feature type="region of interest" description="Disordered" evidence="1">
    <location>
        <begin position="106"/>
        <end position="139"/>
    </location>
</feature>
<reference evidence="2" key="1">
    <citation type="journal article" date="2015" name="Nature">
        <title>Complex archaea that bridge the gap between prokaryotes and eukaryotes.</title>
        <authorList>
            <person name="Spang A."/>
            <person name="Saw J.H."/>
            <person name="Jorgensen S.L."/>
            <person name="Zaremba-Niedzwiedzka K."/>
            <person name="Martijn J."/>
            <person name="Lind A.E."/>
            <person name="van Eijk R."/>
            <person name="Schleper C."/>
            <person name="Guy L."/>
            <person name="Ettema T.J."/>
        </authorList>
    </citation>
    <scope>NUCLEOTIDE SEQUENCE</scope>
</reference>
<proteinExistence type="predicted"/>
<gene>
    <name evidence="2" type="ORF">LCGC14_0891590</name>
</gene>
<protein>
    <submittedName>
        <fullName evidence="2">Uncharacterized protein</fullName>
    </submittedName>
</protein>
<sequence length="139" mass="14963">MAKKVHRSARGSIINFDELARLNPDIVAIGNAHLNARGDQLGKGGKVIRKVSDIPEHQRPTPGAAYNEDNPNAVRQVSIKSSVDDFLAAASTGMNPNLEATFTAEELSGEGAKTPQEAMKELAKRSRAAKQDKEKSKSK</sequence>